<dbReference type="GO" id="GO:0005840">
    <property type="term" value="C:ribosome"/>
    <property type="evidence" value="ECO:0007669"/>
    <property type="project" value="UniProtKB-KW"/>
</dbReference>
<comment type="caution">
    <text evidence="5">The sequence shown here is derived from an EMBL/GenBank/DDBJ whole genome shotgun (WGS) entry which is preliminary data.</text>
</comment>
<dbReference type="EMBL" id="RCOR01000006">
    <property type="protein sequence ID" value="RSN70569.1"/>
    <property type="molecule type" value="Genomic_DNA"/>
</dbReference>
<dbReference type="AlphaFoldDB" id="A0A429G9T0"/>
<keyword evidence="3 4" id="KW-0687">Ribonucleoprotein</keyword>
<dbReference type="GO" id="GO:0003735">
    <property type="term" value="F:structural constituent of ribosome"/>
    <property type="evidence" value="ECO:0007669"/>
    <property type="project" value="InterPro"/>
</dbReference>
<dbReference type="Proteomes" id="UP000278149">
    <property type="component" value="Unassembled WGS sequence"/>
</dbReference>
<accession>A0A429G9T0</accession>
<evidence type="ECO:0000256" key="1">
    <source>
        <dbReference type="ARBA" id="ARBA00009312"/>
    </source>
</evidence>
<proteinExistence type="inferred from homology"/>
<dbReference type="InterPro" id="IPR020924">
    <property type="entry name" value="Ribosomal_eS6_arc"/>
</dbReference>
<dbReference type="PROSITE" id="PS00578">
    <property type="entry name" value="RIBOSOMAL_S6E"/>
    <property type="match status" value="1"/>
</dbReference>
<dbReference type="GeneID" id="6094298"/>
<dbReference type="Pfam" id="PF01092">
    <property type="entry name" value="Ribosomal_S6e"/>
    <property type="match status" value="1"/>
</dbReference>
<evidence type="ECO:0000256" key="4">
    <source>
        <dbReference type="HAMAP-Rule" id="MF_00512"/>
    </source>
</evidence>
<dbReference type="GO" id="GO:0006412">
    <property type="term" value="P:translation"/>
    <property type="evidence" value="ECO:0007669"/>
    <property type="project" value="UniProtKB-UniRule"/>
</dbReference>
<name>A0A429G9T0_9CREN</name>
<evidence type="ECO:0000256" key="2">
    <source>
        <dbReference type="ARBA" id="ARBA00022980"/>
    </source>
</evidence>
<gene>
    <name evidence="4" type="primary">rps6e</name>
    <name evidence="5" type="ORF">D9Q81_00750</name>
</gene>
<evidence type="ECO:0000256" key="3">
    <source>
        <dbReference type="ARBA" id="ARBA00023274"/>
    </source>
</evidence>
<dbReference type="InterPro" id="IPR001377">
    <property type="entry name" value="Ribosomal_eS6"/>
</dbReference>
<protein>
    <recommendedName>
        <fullName evidence="4">Small ribosomal subunit protein eS6</fullName>
    </recommendedName>
</protein>
<evidence type="ECO:0000313" key="5">
    <source>
        <dbReference type="EMBL" id="RSN70569.1"/>
    </source>
</evidence>
<keyword evidence="2 4" id="KW-0689">Ribosomal protein</keyword>
<dbReference type="RefSeq" id="WP_012309664.1">
    <property type="nucleotide sequence ID" value="NZ_RCOR01000006.1"/>
</dbReference>
<evidence type="ECO:0000313" key="6">
    <source>
        <dbReference type="Proteomes" id="UP000278149"/>
    </source>
</evidence>
<dbReference type="InterPro" id="IPR018282">
    <property type="entry name" value="Ribosomal_eS6_CS"/>
</dbReference>
<dbReference type="NCBIfam" id="NF003294">
    <property type="entry name" value="PRK04290.1-3"/>
    <property type="match status" value="1"/>
</dbReference>
<reference evidence="5 6" key="1">
    <citation type="submission" date="2018-10" db="EMBL/GenBank/DDBJ databases">
        <title>Co-occurring genomic capacity for anaerobic methane metabolism and dissimilatory sulfite reduction discovered in the Korarchaeota.</title>
        <authorList>
            <person name="Mckay L.J."/>
            <person name="Dlakic M."/>
            <person name="Fields M.W."/>
            <person name="Delmont T.O."/>
            <person name="Eren A.M."/>
            <person name="Jay Z.J."/>
            <person name="Klingelsmith K.B."/>
            <person name="Rusch D.B."/>
            <person name="Inskeep W.P."/>
        </authorList>
    </citation>
    <scope>NUCLEOTIDE SEQUENCE [LARGE SCALE GENOMIC DNA]</scope>
    <source>
        <strain evidence="5 6">WS</strain>
    </source>
</reference>
<comment type="similarity">
    <text evidence="1 4">Belongs to the eukaryotic ribosomal protein eS6 family.</text>
</comment>
<dbReference type="SMART" id="SM01405">
    <property type="entry name" value="Ribosomal_S6e"/>
    <property type="match status" value="1"/>
</dbReference>
<dbReference type="PANTHER" id="PTHR11502">
    <property type="entry name" value="40S RIBOSOMAL PROTEIN S6"/>
    <property type="match status" value="1"/>
</dbReference>
<dbReference type="OMA" id="MRPDVHG"/>
<sequence>MSSRRKGVVEEFLVLDIGDPSTGKTFHLKLPKESLRYFIGKRIGEEISGDPFGLPGYAFRITGGTDRDGFPMHPSLPTMGKKRLLLSSPPGFHPKREGERRAKLVRGSVISDAMRQINLKVIKKGDKPLEEILGKSEAS</sequence>
<dbReference type="GO" id="GO:1990904">
    <property type="term" value="C:ribonucleoprotein complex"/>
    <property type="evidence" value="ECO:0007669"/>
    <property type="project" value="UniProtKB-KW"/>
</dbReference>
<organism evidence="5 6">
    <name type="scientific">Candidatus Korarchaeum cryptofilum</name>
    <dbReference type="NCBI Taxonomy" id="498846"/>
    <lineage>
        <taxon>Archaea</taxon>
        <taxon>Thermoproteota</taxon>
        <taxon>Candidatus Korarchaeia</taxon>
        <taxon>Candidatus Korarchaeales</taxon>
        <taxon>Candidatus Korarchaeaceae</taxon>
        <taxon>Candidatus Korarchaeum</taxon>
    </lineage>
</organism>
<dbReference type="HAMAP" id="MF_00512">
    <property type="entry name" value="Ribosomal_eS6"/>
    <property type="match status" value="1"/>
</dbReference>